<evidence type="ECO:0000313" key="6">
    <source>
        <dbReference type="EMBL" id="PRP89060.1"/>
    </source>
</evidence>
<dbReference type="Proteomes" id="UP000241769">
    <property type="component" value="Unassembled WGS sequence"/>
</dbReference>
<evidence type="ECO:0000313" key="7">
    <source>
        <dbReference type="Proteomes" id="UP000241769"/>
    </source>
</evidence>
<dbReference type="PROSITE" id="PS50011">
    <property type="entry name" value="PROTEIN_KINASE_DOM"/>
    <property type="match status" value="1"/>
</dbReference>
<comment type="caution">
    <text evidence="6">The sequence shown here is derived from an EMBL/GenBank/DDBJ whole genome shotgun (WGS) entry which is preliminary data.</text>
</comment>
<name>A0A2P6NYM4_9EUKA</name>
<keyword evidence="1 3" id="KW-0547">Nucleotide-binding</keyword>
<dbReference type="SMART" id="SM00220">
    <property type="entry name" value="S_TKc"/>
    <property type="match status" value="1"/>
</dbReference>
<dbReference type="PROSITE" id="PS00107">
    <property type="entry name" value="PROTEIN_KINASE_ATP"/>
    <property type="match status" value="1"/>
</dbReference>
<keyword evidence="7" id="KW-1185">Reference proteome</keyword>
<feature type="domain" description="Protein kinase" evidence="5">
    <location>
        <begin position="64"/>
        <end position="345"/>
    </location>
</feature>
<dbReference type="OrthoDB" id="68483at2759"/>
<evidence type="ECO:0000256" key="3">
    <source>
        <dbReference type="PROSITE-ProRule" id="PRU10141"/>
    </source>
</evidence>
<dbReference type="GO" id="GO:0035556">
    <property type="term" value="P:intracellular signal transduction"/>
    <property type="evidence" value="ECO:0007669"/>
    <property type="project" value="TreeGrafter"/>
</dbReference>
<dbReference type="PANTHER" id="PTHR24346:SF77">
    <property type="entry name" value="SERINE THREONINE PROTEIN KINASE"/>
    <property type="match status" value="1"/>
</dbReference>
<organism evidence="6 7">
    <name type="scientific">Planoprotostelium fungivorum</name>
    <dbReference type="NCBI Taxonomy" id="1890364"/>
    <lineage>
        <taxon>Eukaryota</taxon>
        <taxon>Amoebozoa</taxon>
        <taxon>Evosea</taxon>
        <taxon>Variosea</taxon>
        <taxon>Cavosteliida</taxon>
        <taxon>Cavosteliaceae</taxon>
        <taxon>Planoprotostelium</taxon>
    </lineage>
</organism>
<dbReference type="CDD" id="cd14008">
    <property type="entry name" value="STKc_LKB1_CaMKK"/>
    <property type="match status" value="1"/>
</dbReference>
<dbReference type="EMBL" id="MDYQ01000006">
    <property type="protein sequence ID" value="PRP89060.1"/>
    <property type="molecule type" value="Genomic_DNA"/>
</dbReference>
<dbReference type="Pfam" id="PF00069">
    <property type="entry name" value="Pkinase"/>
    <property type="match status" value="1"/>
</dbReference>
<dbReference type="GO" id="GO:0005737">
    <property type="term" value="C:cytoplasm"/>
    <property type="evidence" value="ECO:0007669"/>
    <property type="project" value="TreeGrafter"/>
</dbReference>
<dbReference type="SUPFAM" id="SSF56112">
    <property type="entry name" value="Protein kinase-like (PK-like)"/>
    <property type="match status" value="1"/>
</dbReference>
<evidence type="ECO:0000256" key="2">
    <source>
        <dbReference type="ARBA" id="ARBA00022840"/>
    </source>
</evidence>
<proteinExistence type="predicted"/>
<dbReference type="AlphaFoldDB" id="A0A2P6NYM4"/>
<dbReference type="InterPro" id="IPR017441">
    <property type="entry name" value="Protein_kinase_ATP_BS"/>
</dbReference>
<dbReference type="STRING" id="1890364.A0A2P6NYM4"/>
<protein>
    <recommendedName>
        <fullName evidence="5">Protein kinase domain-containing protein</fullName>
    </recommendedName>
</protein>
<gene>
    <name evidence="6" type="ORF">PROFUN_02338</name>
</gene>
<sequence length="379" mass="43616">MGCSLCKGAAGRRDKRSSQSSTGAVLSSIVNHLSHHDKPKYNVRETKKARYDRDACGVKTLNQYVYQKKLGVGSFGKVSLYLNNENNQLYAVKSMKKKILMKRRFGVHNGRTHWDDVMREISIMKRLDHPNVIKVFEIINDPNDTKIHIVMEYAENGPLFKGEDTDSYVRSIDDDTMKNYFAQMVKGLQYVHSRGVIHRDIKPENILASNGVIKIADFGVSYQLCNRSIDFNSDHNNGDEDSEQLKKSVGSPAFLPPELCATDHDHITGPPIDIWALGITLFFLYFGRIPFTGDTEAILYDNVRTQDLTFPAPADELLEDLLKKLLQKNPDLRITLDSVAQHPWDKVEREMEEERDIEERKDCLRPIMERLHRRLIYFR</sequence>
<dbReference type="InterPro" id="IPR000719">
    <property type="entry name" value="Prot_kinase_dom"/>
</dbReference>
<dbReference type="GO" id="GO:0004674">
    <property type="term" value="F:protein serine/threonine kinase activity"/>
    <property type="evidence" value="ECO:0007669"/>
    <property type="project" value="TreeGrafter"/>
</dbReference>
<dbReference type="Gene3D" id="1.10.510.10">
    <property type="entry name" value="Transferase(Phosphotransferase) domain 1"/>
    <property type="match status" value="1"/>
</dbReference>
<feature type="region of interest" description="Disordered" evidence="4">
    <location>
        <begin position="1"/>
        <end position="22"/>
    </location>
</feature>
<accession>A0A2P6NYM4</accession>
<dbReference type="GO" id="GO:0005524">
    <property type="term" value="F:ATP binding"/>
    <property type="evidence" value="ECO:0007669"/>
    <property type="project" value="UniProtKB-UniRule"/>
</dbReference>
<evidence type="ECO:0000256" key="4">
    <source>
        <dbReference type="SAM" id="MobiDB-lite"/>
    </source>
</evidence>
<dbReference type="InParanoid" id="A0A2P6NYM4"/>
<feature type="binding site" evidence="3">
    <location>
        <position position="93"/>
    </location>
    <ligand>
        <name>ATP</name>
        <dbReference type="ChEBI" id="CHEBI:30616"/>
    </ligand>
</feature>
<dbReference type="PANTHER" id="PTHR24346">
    <property type="entry name" value="MAP/MICROTUBULE AFFINITY-REGULATING KINASE"/>
    <property type="match status" value="1"/>
</dbReference>
<reference evidence="6 7" key="1">
    <citation type="journal article" date="2018" name="Genome Biol. Evol.">
        <title>Multiple Roots of Fruiting Body Formation in Amoebozoa.</title>
        <authorList>
            <person name="Hillmann F."/>
            <person name="Forbes G."/>
            <person name="Novohradska S."/>
            <person name="Ferling I."/>
            <person name="Riege K."/>
            <person name="Groth M."/>
            <person name="Westermann M."/>
            <person name="Marz M."/>
            <person name="Spaller T."/>
            <person name="Winckler T."/>
            <person name="Schaap P."/>
            <person name="Glockner G."/>
        </authorList>
    </citation>
    <scope>NUCLEOTIDE SEQUENCE [LARGE SCALE GENOMIC DNA]</scope>
    <source>
        <strain evidence="6 7">Jena</strain>
    </source>
</reference>
<keyword evidence="2 3" id="KW-0067">ATP-binding</keyword>
<dbReference type="InterPro" id="IPR011009">
    <property type="entry name" value="Kinase-like_dom_sf"/>
</dbReference>
<evidence type="ECO:0000259" key="5">
    <source>
        <dbReference type="PROSITE" id="PS50011"/>
    </source>
</evidence>
<evidence type="ECO:0000256" key="1">
    <source>
        <dbReference type="ARBA" id="ARBA00022741"/>
    </source>
</evidence>
<dbReference type="Gene3D" id="3.30.200.20">
    <property type="entry name" value="Phosphorylase Kinase, domain 1"/>
    <property type="match status" value="1"/>
</dbReference>